<proteinExistence type="predicted"/>
<evidence type="ECO:0000313" key="1">
    <source>
        <dbReference type="EMBL" id="CEK88186.1"/>
    </source>
</evidence>
<dbReference type="EMBL" id="HACG01041322">
    <property type="protein sequence ID" value="CEK88187.1"/>
    <property type="molecule type" value="Transcribed_RNA"/>
</dbReference>
<reference evidence="1" key="1">
    <citation type="submission" date="2014-12" db="EMBL/GenBank/DDBJ databases">
        <title>Insight into the proteome of Arion vulgaris.</title>
        <authorList>
            <person name="Aradska J."/>
            <person name="Bulat T."/>
            <person name="Smidak R."/>
            <person name="Sarate P."/>
            <person name="Gangsoo J."/>
            <person name="Sialana F."/>
            <person name="Bilban M."/>
            <person name="Lubec G."/>
        </authorList>
    </citation>
    <scope>NUCLEOTIDE SEQUENCE</scope>
    <source>
        <tissue evidence="1">Skin</tissue>
    </source>
</reference>
<evidence type="ECO:0000313" key="2">
    <source>
        <dbReference type="EMBL" id="CEK88187.1"/>
    </source>
</evidence>
<dbReference type="AlphaFoldDB" id="A0A0B7B792"/>
<sequence>MSRKIKYFGHSGLERNVMEGIVPGIHSRGRPRKRWQHDIIETLNMSLGEAGKLARDRVFQACWDECDVLKQTCCYLKVVL</sequence>
<accession>A0A0B7B792</accession>
<dbReference type="EMBL" id="HACG01041321">
    <property type="protein sequence ID" value="CEK88186.1"/>
    <property type="molecule type" value="Transcribed_RNA"/>
</dbReference>
<protein>
    <submittedName>
        <fullName evidence="1">Uncharacterized protein</fullName>
    </submittedName>
</protein>
<name>A0A0B7B792_9EUPU</name>
<organism evidence="1">
    <name type="scientific">Arion vulgaris</name>
    <dbReference type="NCBI Taxonomy" id="1028688"/>
    <lineage>
        <taxon>Eukaryota</taxon>
        <taxon>Metazoa</taxon>
        <taxon>Spiralia</taxon>
        <taxon>Lophotrochozoa</taxon>
        <taxon>Mollusca</taxon>
        <taxon>Gastropoda</taxon>
        <taxon>Heterobranchia</taxon>
        <taxon>Euthyneura</taxon>
        <taxon>Panpulmonata</taxon>
        <taxon>Eupulmonata</taxon>
        <taxon>Stylommatophora</taxon>
        <taxon>Helicina</taxon>
        <taxon>Arionoidea</taxon>
        <taxon>Arionidae</taxon>
        <taxon>Arion</taxon>
    </lineage>
</organism>
<gene>
    <name evidence="1" type="primary">ORF163678</name>
    <name evidence="2" type="synonym">ORF163681</name>
</gene>